<feature type="region of interest" description="Disordered" evidence="1">
    <location>
        <begin position="1"/>
        <end position="20"/>
    </location>
</feature>
<dbReference type="AlphaFoldDB" id="A0A516GXD6"/>
<reference evidence="2 3" key="1">
    <citation type="submission" date="2019-07" db="EMBL/GenBank/DDBJ databases">
        <title>Genome sequencing for Ferrovibrio sp. K5.</title>
        <authorList>
            <person name="Park S.-J."/>
        </authorList>
    </citation>
    <scope>NUCLEOTIDE SEQUENCE [LARGE SCALE GENOMIC DNA]</scope>
    <source>
        <strain evidence="2 3">K5</strain>
    </source>
</reference>
<evidence type="ECO:0000313" key="3">
    <source>
        <dbReference type="Proteomes" id="UP000317496"/>
    </source>
</evidence>
<dbReference type="KEGG" id="fer:FNB15_02215"/>
<dbReference type="Gene3D" id="3.20.20.150">
    <property type="entry name" value="Divalent-metal-dependent TIM barrel enzymes"/>
    <property type="match status" value="1"/>
</dbReference>
<keyword evidence="3" id="KW-1185">Reference proteome</keyword>
<proteinExistence type="predicted"/>
<feature type="region of interest" description="Disordered" evidence="1">
    <location>
        <begin position="297"/>
        <end position="324"/>
    </location>
</feature>
<organism evidence="2 3">
    <name type="scientific">Ferrovibrio terrae</name>
    <dbReference type="NCBI Taxonomy" id="2594003"/>
    <lineage>
        <taxon>Bacteria</taxon>
        <taxon>Pseudomonadati</taxon>
        <taxon>Pseudomonadota</taxon>
        <taxon>Alphaproteobacteria</taxon>
        <taxon>Rhodospirillales</taxon>
        <taxon>Rhodospirillaceae</taxon>
        <taxon>Ferrovibrio</taxon>
    </lineage>
</organism>
<dbReference type="Proteomes" id="UP000317496">
    <property type="component" value="Chromosome"/>
</dbReference>
<accession>A0A516GXD6</accession>
<evidence type="ECO:0000256" key="1">
    <source>
        <dbReference type="SAM" id="MobiDB-lite"/>
    </source>
</evidence>
<dbReference type="InterPro" id="IPR007801">
    <property type="entry name" value="MbnB/TglH/ChrH"/>
</dbReference>
<protein>
    <submittedName>
        <fullName evidence="2">DUF692 domain-containing protein</fullName>
    </submittedName>
</protein>
<evidence type="ECO:0000313" key="2">
    <source>
        <dbReference type="EMBL" id="QDO96167.1"/>
    </source>
</evidence>
<sequence>MTEQKPIAAPGRRSSPAADLRTDGIPAAERVGIGLRPPHHEDLLDSRPPLGWLEIHAETYMGGGAARHYLEQARALWPVAVQGTGLGLGGEELPDPDHLDRLARLVDWLQPALVSEHLAWVGVEGRYYNDLLPLPYTLQTLESCRRNVDIVQARLNRPILMANPAGYLRFRESQIAEAEFLSRLSEQSGCGILCDVNNLYVSSVNHVGREAAPAVAEAYLDSLPGPAVHQIRIAGHSESETDGKLMLIDDHGALVAEPVWRLYASAVQRFPHAATSLEWDANLPPLAHLIAEAQHAERQRAAALRPSALPNDPSEETGGDERAA</sequence>
<dbReference type="OrthoDB" id="9763101at2"/>
<dbReference type="NCBIfam" id="NF003818">
    <property type="entry name" value="PRK05409.1"/>
    <property type="match status" value="1"/>
</dbReference>
<name>A0A516GXD6_9PROT</name>
<gene>
    <name evidence="2" type="ORF">FNB15_02215</name>
</gene>
<dbReference type="EMBL" id="CP041636">
    <property type="protein sequence ID" value="QDO96167.1"/>
    <property type="molecule type" value="Genomic_DNA"/>
</dbReference>
<dbReference type="PANTHER" id="PTHR42194:SF1">
    <property type="entry name" value="UPF0276 PROTEIN HI_1600"/>
    <property type="match status" value="1"/>
</dbReference>
<dbReference type="PANTHER" id="PTHR42194">
    <property type="entry name" value="UPF0276 PROTEIN HI_1600"/>
    <property type="match status" value="1"/>
</dbReference>
<dbReference type="Pfam" id="PF05114">
    <property type="entry name" value="MbnB_TglH_ChrH"/>
    <property type="match status" value="1"/>
</dbReference>
<dbReference type="RefSeq" id="WP_144067148.1">
    <property type="nucleotide sequence ID" value="NZ_CP041636.1"/>
</dbReference>